<dbReference type="EMBL" id="CP001034">
    <property type="protein sequence ID" value="ACB84286.1"/>
    <property type="molecule type" value="Genomic_DNA"/>
</dbReference>
<name>B2A792_NATTJ</name>
<dbReference type="PROSITE" id="PS50902">
    <property type="entry name" value="FLAVODOXIN_LIKE"/>
    <property type="match status" value="1"/>
</dbReference>
<evidence type="ECO:0000313" key="4">
    <source>
        <dbReference type="Proteomes" id="UP000001683"/>
    </source>
</evidence>
<organism evidence="3 4">
    <name type="scientific">Natranaerobius thermophilus (strain ATCC BAA-1301 / DSM 18059 / JW/NM-WN-LF)</name>
    <dbReference type="NCBI Taxonomy" id="457570"/>
    <lineage>
        <taxon>Bacteria</taxon>
        <taxon>Bacillati</taxon>
        <taxon>Bacillota</taxon>
        <taxon>Clostridia</taxon>
        <taxon>Natranaerobiales</taxon>
        <taxon>Natranaerobiaceae</taxon>
        <taxon>Natranaerobius</taxon>
    </lineage>
</organism>
<feature type="domain" description="Flavodoxin-like" evidence="2">
    <location>
        <begin position="252"/>
        <end position="391"/>
    </location>
</feature>
<reference evidence="3 4" key="1">
    <citation type="submission" date="2008-04" db="EMBL/GenBank/DDBJ databases">
        <title>Complete sequence of chromosome of Natranaerobius thermophilus JW/NM-WN-LF.</title>
        <authorList>
            <consortium name="US DOE Joint Genome Institute"/>
            <person name="Copeland A."/>
            <person name="Lucas S."/>
            <person name="Lapidus A."/>
            <person name="Glavina del Rio T."/>
            <person name="Dalin E."/>
            <person name="Tice H."/>
            <person name="Bruce D."/>
            <person name="Goodwin L."/>
            <person name="Pitluck S."/>
            <person name="Chertkov O."/>
            <person name="Brettin T."/>
            <person name="Detter J.C."/>
            <person name="Han C."/>
            <person name="Kuske C.R."/>
            <person name="Schmutz J."/>
            <person name="Larimer F."/>
            <person name="Land M."/>
            <person name="Hauser L."/>
            <person name="Kyrpides N."/>
            <person name="Lykidis A."/>
            <person name="Mesbah N.M."/>
            <person name="Wiegel J."/>
        </authorList>
    </citation>
    <scope>NUCLEOTIDE SEQUENCE [LARGE SCALE GENOMIC DNA]</scope>
    <source>
        <strain evidence="4">ATCC BAA-1301 / DSM 18059 / JW/NM-WN-LF</strain>
    </source>
</reference>
<dbReference type="KEGG" id="nth:Nther_0694"/>
<dbReference type="Gene3D" id="3.40.50.360">
    <property type="match status" value="1"/>
</dbReference>
<dbReference type="GO" id="GO:0010181">
    <property type="term" value="F:FMN binding"/>
    <property type="evidence" value="ECO:0007669"/>
    <property type="project" value="InterPro"/>
</dbReference>
<dbReference type="GO" id="GO:0016651">
    <property type="term" value="F:oxidoreductase activity, acting on NAD(P)H"/>
    <property type="evidence" value="ECO:0007669"/>
    <property type="project" value="UniProtKB-ARBA"/>
</dbReference>
<dbReference type="PANTHER" id="PTHR43717:SF1">
    <property type="entry name" value="ANAEROBIC NITRIC OXIDE REDUCTASE FLAVORUBREDOXIN"/>
    <property type="match status" value="1"/>
</dbReference>
<evidence type="ECO:0000313" key="3">
    <source>
        <dbReference type="EMBL" id="ACB84286.1"/>
    </source>
</evidence>
<dbReference type="InParanoid" id="B2A792"/>
<accession>B2A792</accession>
<dbReference type="CDD" id="cd07709">
    <property type="entry name" value="flavodiiron_proteins_MBL-fold"/>
    <property type="match status" value="1"/>
</dbReference>
<keyword evidence="4" id="KW-1185">Reference proteome</keyword>
<dbReference type="STRING" id="457570.Nther_0694"/>
<dbReference type="SUPFAM" id="SSF52218">
    <property type="entry name" value="Flavoproteins"/>
    <property type="match status" value="1"/>
</dbReference>
<dbReference type="InterPro" id="IPR045761">
    <property type="entry name" value="ODP_dom"/>
</dbReference>
<sequence>MNNTVAITDKISWIGVNDRVSELFEAIWPLPDGVSYNSYLINDEQVALVDTVKDSEINTYLQNIKNVIGNRSVDYLIINHMEPDHSGAIEALRREYPNITLVGNQKTLTFLEQFYGIVENIKIVDDGDQLQLGQHTLNFYLTPMVHWPETMMTYEQKEKILFSGDAFGGFGTLEGGIFDDEVNLDFYQEEIRRYFTNIVAKYGPMVEKAISKLADLDVKIIAATHGPVWREKPEQIIADYSRWSRQETEPGVVVVYGSMYGNTETMVDTICRRLAEKGIKNIKVYNISKTHVSYIINDIWRYQGLILGSCAYNSRIFPPMDYLLCFLENKNIKNRLLGLFGSYTWSGGAMKRLQEFQKNTKLELIEPSVEVKSAPKKKDHEDCIKMAENMAAKLKE</sequence>
<dbReference type="InterPro" id="IPR016440">
    <property type="entry name" value="Rubredoxin-O_OxRdtase"/>
</dbReference>
<dbReference type="AlphaFoldDB" id="B2A792"/>
<dbReference type="GO" id="GO:0046872">
    <property type="term" value="F:metal ion binding"/>
    <property type="evidence" value="ECO:0007669"/>
    <property type="project" value="InterPro"/>
</dbReference>
<proteinExistence type="inferred from homology"/>
<dbReference type="eggNOG" id="COG0426">
    <property type="taxonomic scope" value="Bacteria"/>
</dbReference>
<dbReference type="RefSeq" id="WP_012447170.1">
    <property type="nucleotide sequence ID" value="NC_010718.1"/>
</dbReference>
<comment type="similarity">
    <text evidence="1">In the N-terminal section; belongs to the zinc metallo-hydrolase group 3 family.</text>
</comment>
<reference evidence="3 4" key="2">
    <citation type="journal article" date="2011" name="J. Bacteriol.">
        <title>Complete genome sequence of the anaerobic, halophilic alkalithermophile Natranaerobius thermophilus JW/NM-WN-LF.</title>
        <authorList>
            <person name="Zhao B."/>
            <person name="Mesbah N.M."/>
            <person name="Dalin E."/>
            <person name="Goodwin L."/>
            <person name="Nolan M."/>
            <person name="Pitluck S."/>
            <person name="Chertkov O."/>
            <person name="Brettin T.S."/>
            <person name="Han J."/>
            <person name="Larimer F.W."/>
            <person name="Land M.L."/>
            <person name="Hauser L."/>
            <person name="Kyrpides N."/>
            <person name="Wiegel J."/>
        </authorList>
    </citation>
    <scope>NUCLEOTIDE SEQUENCE [LARGE SCALE GENOMIC DNA]</scope>
    <source>
        <strain evidence="4">ATCC BAA-1301 / DSM 18059 / JW/NM-WN-LF</strain>
    </source>
</reference>
<dbReference type="Pfam" id="PF00258">
    <property type="entry name" value="Flavodoxin_1"/>
    <property type="match status" value="1"/>
</dbReference>
<dbReference type="InterPro" id="IPR008254">
    <property type="entry name" value="Flavodoxin/NO_synth"/>
</dbReference>
<dbReference type="SUPFAM" id="SSF56281">
    <property type="entry name" value="Metallo-hydrolase/oxidoreductase"/>
    <property type="match status" value="1"/>
</dbReference>
<dbReference type="OrthoDB" id="9807946at2"/>
<evidence type="ECO:0000259" key="2">
    <source>
        <dbReference type="PROSITE" id="PS50902"/>
    </source>
</evidence>
<gene>
    <name evidence="3" type="ordered locus">Nther_0694</name>
</gene>
<dbReference type="InterPro" id="IPR029039">
    <property type="entry name" value="Flavoprotein-like_sf"/>
</dbReference>
<dbReference type="Proteomes" id="UP000001683">
    <property type="component" value="Chromosome"/>
</dbReference>
<dbReference type="InterPro" id="IPR001279">
    <property type="entry name" value="Metallo-B-lactamas"/>
</dbReference>
<dbReference type="InterPro" id="IPR036866">
    <property type="entry name" value="RibonucZ/Hydroxyglut_hydro"/>
</dbReference>
<dbReference type="SMART" id="SM00849">
    <property type="entry name" value="Lactamase_B"/>
    <property type="match status" value="1"/>
</dbReference>
<evidence type="ECO:0000256" key="1">
    <source>
        <dbReference type="ARBA" id="ARBA00007121"/>
    </source>
</evidence>
<protein>
    <submittedName>
        <fullName evidence="3">Beta-lactamase domain protein</fullName>
    </submittedName>
</protein>
<dbReference type="PANTHER" id="PTHR43717">
    <property type="entry name" value="ANAEROBIC NITRIC OXIDE REDUCTASE FLAVORUBREDOXIN"/>
    <property type="match status" value="1"/>
</dbReference>
<dbReference type="GO" id="GO:0009055">
    <property type="term" value="F:electron transfer activity"/>
    <property type="evidence" value="ECO:0007669"/>
    <property type="project" value="InterPro"/>
</dbReference>
<dbReference type="PIRSF" id="PIRSF005243">
    <property type="entry name" value="ROO"/>
    <property type="match status" value="1"/>
</dbReference>
<dbReference type="HOGENOM" id="CLU_017490_1_0_9"/>
<dbReference type="Gene3D" id="3.60.15.10">
    <property type="entry name" value="Ribonuclease Z/Hydroxyacylglutathione hydrolase-like"/>
    <property type="match status" value="1"/>
</dbReference>
<dbReference type="Pfam" id="PF19583">
    <property type="entry name" value="ODP"/>
    <property type="match status" value="1"/>
</dbReference>